<sequence length="193" mass="20323">MRDVTASRRPSALGAVLLVCALAVPGCAGSSPGPSRPTPAPAAASHGGLTTTDIGWTQLLIAMDDQARYLLRLAPRRSGSRGLKDWASGTADHHRAELVALRALLSDAGLPDDNPHKGHDMPGMVNAEELRALEAARGPRFDRLLRSALVEHFTQAGKLAAAVRTADTGARVKRAAAANGSYARDALRRLRSL</sequence>
<comment type="caution">
    <text evidence="3">The sequence shown here is derived from an EMBL/GenBank/DDBJ whole genome shotgun (WGS) entry which is preliminary data.</text>
</comment>
<feature type="domain" description="DUF305" evidence="2">
    <location>
        <begin position="53"/>
        <end position="177"/>
    </location>
</feature>
<evidence type="ECO:0000259" key="2">
    <source>
        <dbReference type="Pfam" id="PF03713"/>
    </source>
</evidence>
<dbReference type="Proteomes" id="UP001183881">
    <property type="component" value="Unassembled WGS sequence"/>
</dbReference>
<name>A0ABU2PMW7_9ACTN</name>
<reference evidence="4" key="1">
    <citation type="submission" date="2023-07" db="EMBL/GenBank/DDBJ databases">
        <title>30 novel species of actinomycetes from the DSMZ collection.</title>
        <authorList>
            <person name="Nouioui I."/>
        </authorList>
    </citation>
    <scope>NUCLEOTIDE SEQUENCE [LARGE SCALE GENOMIC DNA]</scope>
    <source>
        <strain evidence="4">DSM 41636</strain>
    </source>
</reference>
<dbReference type="Gene3D" id="1.20.1260.10">
    <property type="match status" value="1"/>
</dbReference>
<dbReference type="InterPro" id="IPR005183">
    <property type="entry name" value="DUF305_CopM-like"/>
</dbReference>
<keyword evidence="4" id="KW-1185">Reference proteome</keyword>
<dbReference type="Pfam" id="PF03713">
    <property type="entry name" value="DUF305"/>
    <property type="match status" value="1"/>
</dbReference>
<dbReference type="RefSeq" id="WP_311640954.1">
    <property type="nucleotide sequence ID" value="NZ_JAVRFA010000002.1"/>
</dbReference>
<organism evidence="3 4">
    <name type="scientific">Streptomyces edwardsiae</name>
    <dbReference type="NCBI Taxonomy" id="3075527"/>
    <lineage>
        <taxon>Bacteria</taxon>
        <taxon>Bacillati</taxon>
        <taxon>Actinomycetota</taxon>
        <taxon>Actinomycetes</taxon>
        <taxon>Kitasatosporales</taxon>
        <taxon>Streptomycetaceae</taxon>
        <taxon>Streptomyces</taxon>
    </lineage>
</organism>
<evidence type="ECO:0000313" key="3">
    <source>
        <dbReference type="EMBL" id="MDT0393507.1"/>
    </source>
</evidence>
<protein>
    <submittedName>
        <fullName evidence="3">DUF305 domain-containing protein</fullName>
    </submittedName>
</protein>
<evidence type="ECO:0000256" key="1">
    <source>
        <dbReference type="SAM" id="SignalP"/>
    </source>
</evidence>
<feature type="signal peptide" evidence="1">
    <location>
        <begin position="1"/>
        <end position="28"/>
    </location>
</feature>
<proteinExistence type="predicted"/>
<dbReference type="InterPro" id="IPR012347">
    <property type="entry name" value="Ferritin-like"/>
</dbReference>
<keyword evidence="1" id="KW-0732">Signal</keyword>
<dbReference type="EMBL" id="JAVRFA010000002">
    <property type="protein sequence ID" value="MDT0393507.1"/>
    <property type="molecule type" value="Genomic_DNA"/>
</dbReference>
<gene>
    <name evidence="3" type="ORF">RM705_02115</name>
</gene>
<accession>A0ABU2PMW7</accession>
<feature type="chain" id="PRO_5046157564" evidence="1">
    <location>
        <begin position="29"/>
        <end position="193"/>
    </location>
</feature>
<evidence type="ECO:0000313" key="4">
    <source>
        <dbReference type="Proteomes" id="UP001183881"/>
    </source>
</evidence>